<evidence type="ECO:0000313" key="1">
    <source>
        <dbReference type="EMBL" id="CAD7284688.1"/>
    </source>
</evidence>
<gene>
    <name evidence="1" type="ORF">NMOB1V02_LOCUS12293</name>
</gene>
<protein>
    <submittedName>
        <fullName evidence="1">Uncharacterized protein</fullName>
    </submittedName>
</protein>
<dbReference type="EMBL" id="OA891316">
    <property type="protein sequence ID" value="CAD7284688.1"/>
    <property type="molecule type" value="Genomic_DNA"/>
</dbReference>
<organism evidence="1">
    <name type="scientific">Notodromas monacha</name>
    <dbReference type="NCBI Taxonomy" id="399045"/>
    <lineage>
        <taxon>Eukaryota</taxon>
        <taxon>Metazoa</taxon>
        <taxon>Ecdysozoa</taxon>
        <taxon>Arthropoda</taxon>
        <taxon>Crustacea</taxon>
        <taxon>Oligostraca</taxon>
        <taxon>Ostracoda</taxon>
        <taxon>Podocopa</taxon>
        <taxon>Podocopida</taxon>
        <taxon>Cypridocopina</taxon>
        <taxon>Cypridoidea</taxon>
        <taxon>Cyprididae</taxon>
        <taxon>Notodromas</taxon>
    </lineage>
</organism>
<evidence type="ECO:0000313" key="2">
    <source>
        <dbReference type="Proteomes" id="UP000678499"/>
    </source>
</evidence>
<accession>A0A7R9GLE3</accession>
<sequence length="212" mass="23403">MTNQTTHDMENGIDFDMVTKMKHQVSEYALPTLTKPRIALLFSMPEKDKLMAIMSDEALNTLMTASQEIARTARGKVTLNAVMALNDLEQILPPPVDELSSKSRFMEKRALTSLLAGVAIDLPNPGDWRILDGMHVKLAHFLVLREKCPADNGIGNGSNLEIRRTGSDRSTEQGRIASALLCFRRFHSSVPADLHSLTGNLTCFDSHREGAA</sequence>
<proteinExistence type="predicted"/>
<name>A0A7R9GLE3_9CRUS</name>
<reference evidence="1" key="1">
    <citation type="submission" date="2020-11" db="EMBL/GenBank/DDBJ databases">
        <authorList>
            <person name="Tran Van P."/>
        </authorList>
    </citation>
    <scope>NUCLEOTIDE SEQUENCE</scope>
</reference>
<dbReference type="Proteomes" id="UP000678499">
    <property type="component" value="Unassembled WGS sequence"/>
</dbReference>
<feature type="non-terminal residue" evidence="1">
    <location>
        <position position="212"/>
    </location>
</feature>
<dbReference type="EMBL" id="CAJPEX010009279">
    <property type="protein sequence ID" value="CAG0924840.1"/>
    <property type="molecule type" value="Genomic_DNA"/>
</dbReference>
<keyword evidence="2" id="KW-1185">Reference proteome</keyword>
<dbReference type="AlphaFoldDB" id="A0A7R9GLE3"/>